<organism evidence="2">
    <name type="scientific">Aplanochytrium stocchinoi</name>
    <dbReference type="NCBI Taxonomy" id="215587"/>
    <lineage>
        <taxon>Eukaryota</taxon>
        <taxon>Sar</taxon>
        <taxon>Stramenopiles</taxon>
        <taxon>Bigyra</taxon>
        <taxon>Labyrinthulomycetes</taxon>
        <taxon>Thraustochytrida</taxon>
        <taxon>Thraustochytriidae</taxon>
        <taxon>Aplanochytrium</taxon>
    </lineage>
</organism>
<dbReference type="InterPro" id="IPR029033">
    <property type="entry name" value="His_PPase_superfam"/>
</dbReference>
<proteinExistence type="predicted"/>
<dbReference type="GO" id="GO:0016791">
    <property type="term" value="F:phosphatase activity"/>
    <property type="evidence" value="ECO:0007669"/>
    <property type="project" value="TreeGrafter"/>
</dbReference>
<dbReference type="InterPro" id="IPR050645">
    <property type="entry name" value="Histidine_acid_phosphatase"/>
</dbReference>
<sequence>MHVAFILRHGARAPSHSALKPFKETPVASCWDANEIENLTDFGKKCSFRVGEAFAIHETFHAIKNKPVRKVRWQSSPSIRAKESGEKFVHGFIEKLSQADGNDSDLFAITKDLTEPYSPVGQDLDAIFRPWLHNQDYLSQNVEMKGGDIFQKKAASEKEFLMELSKIVSPSCEKSLVKMLSLTTYFVEIIECEQNDAKQRRALCNALSEKQTEKVCELGRWCWNQRFFNMEISPTLGKPLFDVIFENSNETDLAYYSGHDYTILALLASLGIKQYPENVLGYSSYLILLIDTTEKENGKPKVKKIILNPKPFEHFGSAVAVHNEICLLGHS</sequence>
<dbReference type="AlphaFoldDB" id="A0A7S3LHL4"/>
<reference evidence="2" key="1">
    <citation type="submission" date="2021-01" db="EMBL/GenBank/DDBJ databases">
        <authorList>
            <person name="Corre E."/>
            <person name="Pelletier E."/>
            <person name="Niang G."/>
            <person name="Scheremetjew M."/>
            <person name="Finn R."/>
            <person name="Kale V."/>
            <person name="Holt S."/>
            <person name="Cochrane G."/>
            <person name="Meng A."/>
            <person name="Brown T."/>
            <person name="Cohen L."/>
        </authorList>
    </citation>
    <scope>NUCLEOTIDE SEQUENCE</scope>
    <source>
        <strain evidence="2">GSBS06</strain>
    </source>
</reference>
<dbReference type="PANTHER" id="PTHR11567:SF110">
    <property type="entry name" value="2-PHOSPHOXYLOSE PHOSPHATASE 1"/>
    <property type="match status" value="1"/>
</dbReference>
<dbReference type="EMBL" id="HBIN01001096">
    <property type="protein sequence ID" value="CAE0430275.1"/>
    <property type="molecule type" value="Transcribed_RNA"/>
</dbReference>
<evidence type="ECO:0000256" key="1">
    <source>
        <dbReference type="ARBA" id="ARBA00022801"/>
    </source>
</evidence>
<gene>
    <name evidence="2" type="ORF">ASTO00021_LOCUS583</name>
</gene>
<evidence type="ECO:0000313" key="2">
    <source>
        <dbReference type="EMBL" id="CAE0430275.1"/>
    </source>
</evidence>
<keyword evidence="1" id="KW-0378">Hydrolase</keyword>
<protein>
    <recommendedName>
        <fullName evidence="3">Acid phosphatase</fullName>
    </recommendedName>
</protein>
<accession>A0A7S3LHL4</accession>
<dbReference type="PANTHER" id="PTHR11567">
    <property type="entry name" value="ACID PHOSPHATASE-RELATED"/>
    <property type="match status" value="1"/>
</dbReference>
<dbReference type="SUPFAM" id="SSF53254">
    <property type="entry name" value="Phosphoglycerate mutase-like"/>
    <property type="match status" value="1"/>
</dbReference>
<name>A0A7S3LHL4_9STRA</name>
<evidence type="ECO:0008006" key="3">
    <source>
        <dbReference type="Google" id="ProtNLM"/>
    </source>
</evidence>
<dbReference type="Gene3D" id="3.40.50.1240">
    <property type="entry name" value="Phosphoglycerate mutase-like"/>
    <property type="match status" value="1"/>
</dbReference>